<evidence type="ECO:0000313" key="2">
    <source>
        <dbReference type="EMBL" id="KAF3951878.1"/>
    </source>
</evidence>
<name>A0A8J4QUT5_9ROSI</name>
<evidence type="ECO:0000256" key="1">
    <source>
        <dbReference type="SAM" id="MobiDB-lite"/>
    </source>
</evidence>
<protein>
    <submittedName>
        <fullName evidence="2">Uncharacterized protein</fullName>
    </submittedName>
</protein>
<reference evidence="2" key="1">
    <citation type="submission" date="2020-03" db="EMBL/GenBank/DDBJ databases">
        <title>Castanea mollissima Vanexum genome sequencing.</title>
        <authorList>
            <person name="Staton M."/>
        </authorList>
    </citation>
    <scope>NUCLEOTIDE SEQUENCE</scope>
    <source>
        <tissue evidence="2">Leaf</tissue>
    </source>
</reference>
<proteinExistence type="predicted"/>
<dbReference type="Proteomes" id="UP000737018">
    <property type="component" value="Unassembled WGS sequence"/>
</dbReference>
<gene>
    <name evidence="2" type="ORF">CMV_022515</name>
</gene>
<keyword evidence="3" id="KW-1185">Reference proteome</keyword>
<evidence type="ECO:0000313" key="3">
    <source>
        <dbReference type="Proteomes" id="UP000737018"/>
    </source>
</evidence>
<comment type="caution">
    <text evidence="2">The sequence shown here is derived from an EMBL/GenBank/DDBJ whole genome shotgun (WGS) entry which is preliminary data.</text>
</comment>
<dbReference type="EMBL" id="JRKL02004741">
    <property type="protein sequence ID" value="KAF3951878.1"/>
    <property type="molecule type" value="Genomic_DNA"/>
</dbReference>
<accession>A0A8J4QUT5</accession>
<feature type="compositionally biased region" description="Basic residues" evidence="1">
    <location>
        <begin position="73"/>
        <end position="90"/>
    </location>
</feature>
<feature type="region of interest" description="Disordered" evidence="1">
    <location>
        <begin position="63"/>
        <end position="90"/>
    </location>
</feature>
<organism evidence="2 3">
    <name type="scientific">Castanea mollissima</name>
    <name type="common">Chinese chestnut</name>
    <dbReference type="NCBI Taxonomy" id="60419"/>
    <lineage>
        <taxon>Eukaryota</taxon>
        <taxon>Viridiplantae</taxon>
        <taxon>Streptophyta</taxon>
        <taxon>Embryophyta</taxon>
        <taxon>Tracheophyta</taxon>
        <taxon>Spermatophyta</taxon>
        <taxon>Magnoliopsida</taxon>
        <taxon>eudicotyledons</taxon>
        <taxon>Gunneridae</taxon>
        <taxon>Pentapetalae</taxon>
        <taxon>rosids</taxon>
        <taxon>fabids</taxon>
        <taxon>Fagales</taxon>
        <taxon>Fagaceae</taxon>
        <taxon>Castanea</taxon>
    </lineage>
</organism>
<dbReference type="AlphaFoldDB" id="A0A8J4QUT5"/>
<sequence>MPHKHKQYSSLRHFSSLQTSSHAAAAFLNDTSSPTASHSQLSASPLFPSLEYTVVLVCRRSHQAADITAPPRRSPRLRSHQLKFWHNRKS</sequence>